<feature type="domain" description="Immunoglobulin" evidence="10">
    <location>
        <begin position="19"/>
        <end position="121"/>
    </location>
</feature>
<sequence>MHFLWFLSLLFSSGVSESSTKLTVEFGQKVTLNCSFADKVIHWFIQRQSEPPVYILRSVDGTSDHSVFNLQKQMEFRRKYSLQTFRRLVIHNVTGTELGSYYCARVKDHFTFSNGTTLMMEEDHHSSSNVTRIDPWQPQQRPQDYLKSWMFFTVVSCLLNCIFIILLSVAVKKWSTLEKKSTTAEPPHDSDTLFYSAIVLPTPPRASQPRNTTSIYTEIQLPASDLTDTAC</sequence>
<protein>
    <recommendedName>
        <fullName evidence="10">Immunoglobulin domain-containing protein</fullName>
    </recommendedName>
</protein>
<gene>
    <name evidence="11" type="ORF">AALO_G00287140</name>
</gene>
<dbReference type="GO" id="GO:0009617">
    <property type="term" value="P:response to bacterium"/>
    <property type="evidence" value="ECO:0007669"/>
    <property type="project" value="TreeGrafter"/>
</dbReference>
<keyword evidence="7" id="KW-0325">Glycoprotein</keyword>
<evidence type="ECO:0000256" key="3">
    <source>
        <dbReference type="ARBA" id="ARBA00022729"/>
    </source>
</evidence>
<dbReference type="InterPro" id="IPR036179">
    <property type="entry name" value="Ig-like_dom_sf"/>
</dbReference>
<feature type="signal peptide" evidence="9">
    <location>
        <begin position="1"/>
        <end position="18"/>
    </location>
</feature>
<proteinExistence type="predicted"/>
<accession>A0AAV6FKT2</accession>
<keyword evidence="8" id="KW-1133">Transmembrane helix</keyword>
<evidence type="ECO:0000256" key="6">
    <source>
        <dbReference type="ARBA" id="ARBA00023157"/>
    </source>
</evidence>
<organism evidence="11 12">
    <name type="scientific">Alosa alosa</name>
    <name type="common">allis shad</name>
    <dbReference type="NCBI Taxonomy" id="278164"/>
    <lineage>
        <taxon>Eukaryota</taxon>
        <taxon>Metazoa</taxon>
        <taxon>Chordata</taxon>
        <taxon>Craniata</taxon>
        <taxon>Vertebrata</taxon>
        <taxon>Euteleostomi</taxon>
        <taxon>Actinopterygii</taxon>
        <taxon>Neopterygii</taxon>
        <taxon>Teleostei</taxon>
        <taxon>Clupei</taxon>
        <taxon>Clupeiformes</taxon>
        <taxon>Clupeoidei</taxon>
        <taxon>Clupeidae</taxon>
        <taxon>Alosa</taxon>
    </lineage>
</organism>
<evidence type="ECO:0000256" key="7">
    <source>
        <dbReference type="ARBA" id="ARBA00023180"/>
    </source>
</evidence>
<dbReference type="EMBL" id="JADWDJ010000023">
    <property type="protein sequence ID" value="KAG5261680.1"/>
    <property type="molecule type" value="Genomic_DNA"/>
</dbReference>
<evidence type="ECO:0000256" key="4">
    <source>
        <dbReference type="ARBA" id="ARBA00022859"/>
    </source>
</evidence>
<evidence type="ECO:0000256" key="2">
    <source>
        <dbReference type="ARBA" id="ARBA00022475"/>
    </source>
</evidence>
<dbReference type="InterPro" id="IPR013783">
    <property type="entry name" value="Ig-like_fold"/>
</dbReference>
<keyword evidence="3 9" id="KW-0732">Signal</keyword>
<evidence type="ECO:0000259" key="10">
    <source>
        <dbReference type="SMART" id="SM00409"/>
    </source>
</evidence>
<dbReference type="GO" id="GO:0005886">
    <property type="term" value="C:plasma membrane"/>
    <property type="evidence" value="ECO:0007669"/>
    <property type="project" value="UniProtKB-SubCell"/>
</dbReference>
<dbReference type="SUPFAM" id="SSF48726">
    <property type="entry name" value="Immunoglobulin"/>
    <property type="match status" value="1"/>
</dbReference>
<keyword evidence="5 8" id="KW-0472">Membrane</keyword>
<keyword evidence="6" id="KW-1015">Disulfide bond</keyword>
<dbReference type="Gene3D" id="2.60.40.10">
    <property type="entry name" value="Immunoglobulins"/>
    <property type="match status" value="1"/>
</dbReference>
<comment type="caution">
    <text evidence="11">The sequence shown here is derived from an EMBL/GenBank/DDBJ whole genome shotgun (WGS) entry which is preliminary data.</text>
</comment>
<evidence type="ECO:0000256" key="8">
    <source>
        <dbReference type="SAM" id="Phobius"/>
    </source>
</evidence>
<evidence type="ECO:0000256" key="5">
    <source>
        <dbReference type="ARBA" id="ARBA00023136"/>
    </source>
</evidence>
<evidence type="ECO:0000313" key="12">
    <source>
        <dbReference type="Proteomes" id="UP000823561"/>
    </source>
</evidence>
<dbReference type="Proteomes" id="UP000823561">
    <property type="component" value="Chromosome 23"/>
</dbReference>
<dbReference type="InterPro" id="IPR052051">
    <property type="entry name" value="TCR_complex_component"/>
</dbReference>
<reference evidence="11" key="1">
    <citation type="submission" date="2020-10" db="EMBL/GenBank/DDBJ databases">
        <title>Chromosome-scale genome assembly of the Allis shad, Alosa alosa.</title>
        <authorList>
            <person name="Margot Z."/>
            <person name="Christophe K."/>
            <person name="Cabau C."/>
            <person name="Louis A."/>
            <person name="Berthelot C."/>
            <person name="Parey E."/>
            <person name="Roest Crollius H."/>
            <person name="Montfort J."/>
            <person name="Robinson-Rechavi M."/>
            <person name="Bucao C."/>
            <person name="Bouchez O."/>
            <person name="Gislard M."/>
            <person name="Lluch J."/>
            <person name="Milhes M."/>
            <person name="Lampietro C."/>
            <person name="Lopez Roques C."/>
            <person name="Donnadieu C."/>
            <person name="Braasch I."/>
            <person name="Desvignes T."/>
            <person name="Postlethwait J."/>
            <person name="Bobe J."/>
            <person name="Guiguen Y."/>
        </authorList>
    </citation>
    <scope>NUCLEOTIDE SEQUENCE</scope>
    <source>
        <strain evidence="11">M-15738</strain>
        <tissue evidence="11">Blood</tissue>
    </source>
</reference>
<keyword evidence="2" id="KW-1003">Cell membrane</keyword>
<dbReference type="SMART" id="SM00409">
    <property type="entry name" value="IG"/>
    <property type="match status" value="1"/>
</dbReference>
<name>A0AAV6FKT2_9TELE</name>
<dbReference type="PANTHER" id="PTHR19433">
    <property type="entry name" value="T-CELL RECEPTOR ALPHA CHAIN V REGION-RELATED"/>
    <property type="match status" value="1"/>
</dbReference>
<dbReference type="PANTHER" id="PTHR19433:SF111">
    <property type="entry name" value="T CELL RECEPTOR ALPHA VARIABLE 4"/>
    <property type="match status" value="1"/>
</dbReference>
<evidence type="ECO:0000256" key="9">
    <source>
        <dbReference type="SAM" id="SignalP"/>
    </source>
</evidence>
<feature type="transmembrane region" description="Helical" evidence="8">
    <location>
        <begin position="149"/>
        <end position="171"/>
    </location>
</feature>
<dbReference type="AlphaFoldDB" id="A0AAV6FKT2"/>
<evidence type="ECO:0000313" key="11">
    <source>
        <dbReference type="EMBL" id="KAG5261680.1"/>
    </source>
</evidence>
<evidence type="ECO:0000256" key="1">
    <source>
        <dbReference type="ARBA" id="ARBA00004236"/>
    </source>
</evidence>
<keyword evidence="12" id="KW-1185">Reference proteome</keyword>
<keyword evidence="4" id="KW-0391">Immunity</keyword>
<dbReference type="CDD" id="cd00099">
    <property type="entry name" value="IgV"/>
    <property type="match status" value="1"/>
</dbReference>
<dbReference type="GO" id="GO:0002376">
    <property type="term" value="P:immune system process"/>
    <property type="evidence" value="ECO:0007669"/>
    <property type="project" value="UniProtKB-KW"/>
</dbReference>
<keyword evidence="8" id="KW-0812">Transmembrane</keyword>
<dbReference type="InterPro" id="IPR003599">
    <property type="entry name" value="Ig_sub"/>
</dbReference>
<dbReference type="InterPro" id="IPR013106">
    <property type="entry name" value="Ig_V-set"/>
</dbReference>
<feature type="chain" id="PRO_5043473323" description="Immunoglobulin domain-containing protein" evidence="9">
    <location>
        <begin position="19"/>
        <end position="231"/>
    </location>
</feature>
<comment type="subcellular location">
    <subcellularLocation>
        <location evidence="1">Cell membrane</location>
    </subcellularLocation>
</comment>
<dbReference type="Pfam" id="PF07686">
    <property type="entry name" value="V-set"/>
    <property type="match status" value="1"/>
</dbReference>